<evidence type="ECO:0000313" key="2">
    <source>
        <dbReference type="EMBL" id="EYC45822.1"/>
    </source>
</evidence>
<gene>
    <name evidence="2" type="primary">Acey_s0415.g1053</name>
    <name evidence="2" type="ORF">Y032_0415g1053</name>
</gene>
<evidence type="ECO:0000256" key="1">
    <source>
        <dbReference type="SAM" id="Phobius"/>
    </source>
</evidence>
<sequence length="120" mass="13790">MGCSVTRSSTIDLLSVTVRFSEPQLFLSFPIPMISVVLIVLVHAVSYLILPRKGAYHYTKRWWVIENRIRPRNWSIPSHLSKLLVRNLYVLIVIYLPSGLPKRAGVRDKADLYVCYSGIF</sequence>
<dbReference type="EMBL" id="JARK01000015">
    <property type="protein sequence ID" value="EYC45822.1"/>
    <property type="molecule type" value="Genomic_DNA"/>
</dbReference>
<dbReference type="Proteomes" id="UP000024635">
    <property type="component" value="Unassembled WGS sequence"/>
</dbReference>
<keyword evidence="1" id="KW-0472">Membrane</keyword>
<dbReference type="AlphaFoldDB" id="A0A016X2Q7"/>
<comment type="caution">
    <text evidence="2">The sequence shown here is derived from an EMBL/GenBank/DDBJ whole genome shotgun (WGS) entry which is preliminary data.</text>
</comment>
<keyword evidence="1" id="KW-0812">Transmembrane</keyword>
<organism evidence="2 3">
    <name type="scientific">Ancylostoma ceylanicum</name>
    <dbReference type="NCBI Taxonomy" id="53326"/>
    <lineage>
        <taxon>Eukaryota</taxon>
        <taxon>Metazoa</taxon>
        <taxon>Ecdysozoa</taxon>
        <taxon>Nematoda</taxon>
        <taxon>Chromadorea</taxon>
        <taxon>Rhabditida</taxon>
        <taxon>Rhabditina</taxon>
        <taxon>Rhabditomorpha</taxon>
        <taxon>Strongyloidea</taxon>
        <taxon>Ancylostomatidae</taxon>
        <taxon>Ancylostomatinae</taxon>
        <taxon>Ancylostoma</taxon>
    </lineage>
</organism>
<accession>A0A016X2Q7</accession>
<name>A0A016X2Q7_9BILA</name>
<protein>
    <submittedName>
        <fullName evidence="2">Uncharacterized protein</fullName>
    </submittedName>
</protein>
<evidence type="ECO:0000313" key="3">
    <source>
        <dbReference type="Proteomes" id="UP000024635"/>
    </source>
</evidence>
<feature type="transmembrane region" description="Helical" evidence="1">
    <location>
        <begin position="29"/>
        <end position="50"/>
    </location>
</feature>
<proteinExistence type="predicted"/>
<reference evidence="3" key="1">
    <citation type="journal article" date="2015" name="Nat. Genet.">
        <title>The genome and transcriptome of the zoonotic hookworm Ancylostoma ceylanicum identify infection-specific gene families.</title>
        <authorList>
            <person name="Schwarz E.M."/>
            <person name="Hu Y."/>
            <person name="Antoshechkin I."/>
            <person name="Miller M.M."/>
            <person name="Sternberg P.W."/>
            <person name="Aroian R.V."/>
        </authorList>
    </citation>
    <scope>NUCLEOTIDE SEQUENCE</scope>
    <source>
        <strain evidence="3">HY135</strain>
    </source>
</reference>
<keyword evidence="3" id="KW-1185">Reference proteome</keyword>
<keyword evidence="1" id="KW-1133">Transmembrane helix</keyword>